<dbReference type="PROSITE" id="PS00678">
    <property type="entry name" value="WD_REPEATS_1"/>
    <property type="match status" value="3"/>
</dbReference>
<dbReference type="GO" id="GO:0006508">
    <property type="term" value="P:proteolysis"/>
    <property type="evidence" value="ECO:0007669"/>
    <property type="project" value="InterPro"/>
</dbReference>
<dbReference type="PROSITE" id="PS50294">
    <property type="entry name" value="WD_REPEATS_REGION"/>
    <property type="match status" value="11"/>
</dbReference>
<dbReference type="Proteomes" id="UP000010473">
    <property type="component" value="Chromosome"/>
</dbReference>
<dbReference type="Pfam" id="PF17005">
    <property type="entry name" value="WD40_like"/>
    <property type="match status" value="1"/>
</dbReference>
<dbReference type="SMART" id="SM00320">
    <property type="entry name" value="WD40"/>
    <property type="match status" value="14"/>
</dbReference>
<dbReference type="PANTHER" id="PTHR19879">
    <property type="entry name" value="TRANSCRIPTION INITIATION FACTOR TFIID"/>
    <property type="match status" value="1"/>
</dbReference>
<dbReference type="eggNOG" id="COG2319">
    <property type="taxonomic scope" value="Bacteria"/>
</dbReference>
<reference evidence="8" key="1">
    <citation type="journal article" date="2013" name="Proc. Natl. Acad. Sci. U.S.A.">
        <title>Improving the coverage of the cyanobacterial phylum using diversity-driven genome sequencing.</title>
        <authorList>
            <person name="Shih P.M."/>
            <person name="Wu D."/>
            <person name="Latifi A."/>
            <person name="Axen S.D."/>
            <person name="Fewer D.P."/>
            <person name="Talla E."/>
            <person name="Calteau A."/>
            <person name="Cai F."/>
            <person name="Tandeau de Marsac N."/>
            <person name="Rippka R."/>
            <person name="Herdman M."/>
            <person name="Sivonen K."/>
            <person name="Coursin T."/>
            <person name="Laurent T."/>
            <person name="Goodwin L."/>
            <person name="Nolan M."/>
            <person name="Davenport K.W."/>
            <person name="Han C.S."/>
            <person name="Rubin E.M."/>
            <person name="Eisen J.A."/>
            <person name="Woyke T."/>
            <person name="Gugger M."/>
            <person name="Kerfeld C.A."/>
        </authorList>
    </citation>
    <scope>NUCLEOTIDE SEQUENCE [LARGE SCALE GENOMIC DNA]</scope>
    <source>
        <strain evidence="8">ATCC 29371 / PCC 7437</strain>
    </source>
</reference>
<feature type="repeat" description="WD" evidence="3">
    <location>
        <begin position="1111"/>
        <end position="1142"/>
    </location>
</feature>
<evidence type="ECO:0000256" key="2">
    <source>
        <dbReference type="ARBA" id="ARBA00022737"/>
    </source>
</evidence>
<dbReference type="OrthoDB" id="414840at2"/>
<dbReference type="InterPro" id="IPR015943">
    <property type="entry name" value="WD40/YVTN_repeat-like_dom_sf"/>
</dbReference>
<keyword evidence="2" id="KW-0677">Repeat</keyword>
<dbReference type="KEGG" id="scs:Sta7437_4030"/>
<dbReference type="STRING" id="111780.Sta7437_4030"/>
<feature type="repeat" description="WD" evidence="3">
    <location>
        <begin position="1606"/>
        <end position="1647"/>
    </location>
</feature>
<dbReference type="InterPro" id="IPR049052">
    <property type="entry name" value="nSTAND1"/>
</dbReference>
<dbReference type="InterPro" id="IPR001680">
    <property type="entry name" value="WD40_rpt"/>
</dbReference>
<keyword evidence="8" id="KW-1185">Reference proteome</keyword>
<dbReference type="InterPro" id="IPR011600">
    <property type="entry name" value="Pept_C14_caspase"/>
</dbReference>
<dbReference type="SUPFAM" id="SSF50978">
    <property type="entry name" value="WD40 repeat-like"/>
    <property type="match status" value="2"/>
</dbReference>
<dbReference type="InterPro" id="IPR036322">
    <property type="entry name" value="WD40_repeat_dom_sf"/>
</dbReference>
<name>K9Y0P2_STAC7</name>
<feature type="repeat" description="WD" evidence="3">
    <location>
        <begin position="1521"/>
        <end position="1562"/>
    </location>
</feature>
<feature type="domain" description="Peptidase C14 caspase" evidence="4">
    <location>
        <begin position="26"/>
        <end position="230"/>
    </location>
</feature>
<keyword evidence="1 3" id="KW-0853">WD repeat</keyword>
<protein>
    <submittedName>
        <fullName evidence="7">WD-40 repeat-containing protein</fullName>
    </submittedName>
</protein>
<feature type="repeat" description="WD" evidence="3">
    <location>
        <begin position="1386"/>
        <end position="1437"/>
    </location>
</feature>
<dbReference type="Pfam" id="PF25047">
    <property type="entry name" value="Beta-prop_TEP1_2nd"/>
    <property type="match status" value="1"/>
</dbReference>
<dbReference type="HOGENOM" id="CLU_002352_0_0_3"/>
<dbReference type="InterPro" id="IPR020472">
    <property type="entry name" value="WD40_PAC1"/>
</dbReference>
<feature type="repeat" description="WD" evidence="3">
    <location>
        <begin position="1304"/>
        <end position="1345"/>
    </location>
</feature>
<evidence type="ECO:0000259" key="5">
    <source>
        <dbReference type="Pfam" id="PF20703"/>
    </source>
</evidence>
<dbReference type="SUPFAM" id="SSF52129">
    <property type="entry name" value="Caspase-like"/>
    <property type="match status" value="1"/>
</dbReference>
<dbReference type="PATRIC" id="fig|111780.3.peg.4177"/>
<dbReference type="Pfam" id="PF20703">
    <property type="entry name" value="nSTAND1"/>
    <property type="match status" value="1"/>
</dbReference>
<dbReference type="Gene3D" id="3.40.50.300">
    <property type="entry name" value="P-loop containing nucleotide triphosphate hydrolases"/>
    <property type="match status" value="1"/>
</dbReference>
<evidence type="ECO:0000259" key="6">
    <source>
        <dbReference type="Pfam" id="PF25047"/>
    </source>
</evidence>
<evidence type="ECO:0000313" key="7">
    <source>
        <dbReference type="EMBL" id="AFZ37507.1"/>
    </source>
</evidence>
<dbReference type="InterPro" id="IPR029030">
    <property type="entry name" value="Caspase-like_dom_sf"/>
</dbReference>
<evidence type="ECO:0000313" key="8">
    <source>
        <dbReference type="Proteomes" id="UP000010473"/>
    </source>
</evidence>
<dbReference type="InterPro" id="IPR027417">
    <property type="entry name" value="P-loop_NTPase"/>
</dbReference>
<feature type="repeat" description="WD" evidence="3">
    <location>
        <begin position="1261"/>
        <end position="1301"/>
    </location>
</feature>
<dbReference type="PRINTS" id="PR00320">
    <property type="entry name" value="GPROTEINBRPT"/>
</dbReference>
<dbReference type="Gene3D" id="3.40.50.1460">
    <property type="match status" value="1"/>
</dbReference>
<dbReference type="PANTHER" id="PTHR19879:SF9">
    <property type="entry name" value="TRANSCRIPTION INITIATION FACTOR TFIID SUBUNIT 5"/>
    <property type="match status" value="1"/>
</dbReference>
<dbReference type="eggNOG" id="COG4249">
    <property type="taxonomic scope" value="Bacteria"/>
</dbReference>
<dbReference type="eggNOG" id="COG4988">
    <property type="taxonomic scope" value="Bacteria"/>
</dbReference>
<feature type="repeat" description="WD" evidence="3">
    <location>
        <begin position="1691"/>
        <end position="1732"/>
    </location>
</feature>
<gene>
    <name evidence="7" type="ordered locus">Sta7437_4030</name>
</gene>
<organism evidence="7 8">
    <name type="scientific">Stanieria cyanosphaera (strain ATCC 29371 / PCC 7437)</name>
    <dbReference type="NCBI Taxonomy" id="111780"/>
    <lineage>
        <taxon>Bacteria</taxon>
        <taxon>Bacillati</taxon>
        <taxon>Cyanobacteriota</taxon>
        <taxon>Cyanophyceae</taxon>
        <taxon>Pleurocapsales</taxon>
        <taxon>Dermocarpellaceae</taxon>
        <taxon>Stanieria</taxon>
    </lineage>
</organism>
<feature type="repeat" description="WD" evidence="3">
    <location>
        <begin position="1565"/>
        <end position="1599"/>
    </location>
</feature>
<dbReference type="GO" id="GO:0004197">
    <property type="term" value="F:cysteine-type endopeptidase activity"/>
    <property type="evidence" value="ECO:0007669"/>
    <property type="project" value="InterPro"/>
</dbReference>
<evidence type="ECO:0000256" key="1">
    <source>
        <dbReference type="ARBA" id="ARBA00022574"/>
    </source>
</evidence>
<dbReference type="Pfam" id="PF00656">
    <property type="entry name" value="Peptidase_C14"/>
    <property type="match status" value="1"/>
</dbReference>
<feature type="repeat" description="WD" evidence="3">
    <location>
        <begin position="1649"/>
        <end position="1690"/>
    </location>
</feature>
<proteinExistence type="predicted"/>
<feature type="repeat" description="WD" evidence="3">
    <location>
        <begin position="1220"/>
        <end position="1254"/>
    </location>
</feature>
<feature type="repeat" description="WD" evidence="3">
    <location>
        <begin position="1345"/>
        <end position="1377"/>
    </location>
</feature>
<dbReference type="Pfam" id="PF00400">
    <property type="entry name" value="WD40"/>
    <property type="match status" value="5"/>
</dbReference>
<dbReference type="InterPro" id="IPR031544">
    <property type="entry name" value="WD40-like"/>
</dbReference>
<sequence>MCPRAVAKPRPQAVSKQEIAKLWLFLVGVNQYQDEKSLPSLQYSALDCQGLGEALTEATETFPAREIIVHHDFANQKPTVTQVRNTLQHIVNTAKPQDTILFYFSGHGILEASTQKVVLCLTDTYTDKLLETGLPLQELLQCLGQCAASQQLVWLDACHSGGMTLRGTEGSTLPNPTTQLVQVLRKKAAQSQGFYALLSCDQTQQSWEFPELGHGVFTYYLMRGLRGEAADSVGMIEADALYQYVYHQTLRYIDKTNQQIRLINQQKSSRGERQLNSEYPLQTPKRIVEGFGKVILGKRSTDHSFSNPRQALVIDGLGINQTTLGLSKILRGTGGFNLEYFPQTDTNWTEVRSAIARSLDAEVSQNTVLQTDLSTVFLYLRGLIKETETGESWLFLRDGVKLSRSWLRKILRNSRASQQIIILDCPGASSIAEWVEDLRLESDRGQCLIAAASNLSNSQQFTQALLETLAKADQQSGFPVAAWITQLQIQLAGTEVIPKIWLSGTRGVIEVLPGKTNNGNKDDSGVYDLGICPYMGLKAFTEENAQYFYGRDALIQKLLLQVNHSSTIAVVGASGSGKSSVVQAGLISQLRQGKQVPGSEQWWISCLRPGQKPIQTLARTLVDGGTEKEKAQQQLQIEGLLYQGVEGFVQWLRSRSEPVVILVIDQFEEIFTLAGVTDRNNFLELILGAIKFAGDRFKLILTVRADFVATCLEISELAQILQQSSVLVPPYLTEDDYRSSIIKPAEQVGLKIESGLVELLLQDLDRSAGDLPLLQFVLQQLWENRQAGKLTLSAYQQLGGMKGALEKRAQEVYENLDPEAQACARWIFLNLTQLGEGTEDTRRRISKSDLVVAKYPAPLVARTLQALMAAKLIVVNLDQGIHSGSGQSRSGDTPANDDELLLEAMKQEATIEVVHEILIRHWSTLRWWLEENRARLRAQRQIEQAALLWTQKGKSPDFLLRGVRLGEAEEIYIKYTDELTEVAREFIEAGIDAREAEQKEAKRRLRRAQLTAATLGVLGLAATAFGGLAYRQKVLAEIENINTLTSSAEALLLSNQQLESILTSIKAGKEFNKIGNWGQTFVGRDNWETTKVKTVSTLQQALDNTQELNRLQGHSQTVNTVSYSPDGKLIATASDDQTIKIWHENGELIATLTGHQDRVTNLAFSNGKINLSNLNQEGTTSLVSDENLSQDNYVLASASADGTVRLWRIQNNQIEPLKTLTGHQDWVTDVAFSPDNQIIASASRDKTIKLWQLDGTLITTLSGHNGWVNTIDFASDNLLASGGEDNQIKLWEINNQTSKEIRTITGNQDRVTQVKFSADGNELISASGDGEVKLWQVKDGKQINYFSHQEQVNSVAFTPDNQLIATATADGRINIWNKDGILQQVLVGHRGEITDLNFSPIEINGNKNQTQSYLLASASVDKTVKIWQINNLSASEAGGIYSVAISPTFPEIYAAAGWDGKIQLWQKYPDQTKELLRTLPGHQTTISDLKFSPDGKVLASASWDKTIKLWRVTDGSLLTTLQGHQDGVNSIAFSSNGQLLVSGSEDRTVKIWQLNNDQAEILRTLKGHQDSVKTVAISPDNKLIASGSYDKTIKIWNVEGKLLKTLSGHNLAISSLKFSKDGKLLASGSWDNTIRLWQIKEQNSSSQILSGHQDGITGLDFIDRDDILASSSADGTIKLWDLTNNSLLKTLQGHSSQINSLAISNDSQTLISADEQQGLFWWNLNLDNLLTTECDRVNNYLEYNPNLSKSDRSICN</sequence>
<dbReference type="SUPFAM" id="SSF52540">
    <property type="entry name" value="P-loop containing nucleoside triphosphate hydrolases"/>
    <property type="match status" value="1"/>
</dbReference>
<feature type="repeat" description="WD" evidence="3">
    <location>
        <begin position="1176"/>
        <end position="1217"/>
    </location>
</feature>
<dbReference type="RefSeq" id="WP_015195165.1">
    <property type="nucleotide sequence ID" value="NC_019748.1"/>
</dbReference>
<evidence type="ECO:0000256" key="3">
    <source>
        <dbReference type="PROSITE-ProRule" id="PRU00221"/>
    </source>
</evidence>
<dbReference type="Gene3D" id="2.130.10.10">
    <property type="entry name" value="YVTN repeat-like/Quinoprotein amine dehydrogenase"/>
    <property type="match status" value="6"/>
</dbReference>
<dbReference type="EMBL" id="CP003653">
    <property type="protein sequence ID" value="AFZ37507.1"/>
    <property type="molecule type" value="Genomic_DNA"/>
</dbReference>
<dbReference type="PROSITE" id="PS50082">
    <property type="entry name" value="WD_REPEATS_2"/>
    <property type="match status" value="13"/>
</dbReference>
<feature type="domain" description="TEP-1 second beta-propeller" evidence="6">
    <location>
        <begin position="1538"/>
        <end position="1724"/>
    </location>
</feature>
<dbReference type="InterPro" id="IPR019775">
    <property type="entry name" value="WD40_repeat_CS"/>
</dbReference>
<feature type="domain" description="Novel STAND NTPase 1" evidence="5">
    <location>
        <begin position="533"/>
        <end position="956"/>
    </location>
</feature>
<feature type="repeat" description="WD" evidence="3">
    <location>
        <begin position="1479"/>
        <end position="1520"/>
    </location>
</feature>
<evidence type="ECO:0000259" key="4">
    <source>
        <dbReference type="Pfam" id="PF00656"/>
    </source>
</evidence>
<dbReference type="InterPro" id="IPR056829">
    <property type="entry name" value="Beta-prop_TEP1_2nd"/>
</dbReference>
<dbReference type="FunFam" id="2.130.10.10:FF:000228">
    <property type="entry name" value="COMPASS-like H3K4 histone methylase component WDR5A"/>
    <property type="match status" value="1"/>
</dbReference>
<accession>K9Y0P2</accession>
<dbReference type="CDD" id="cd00200">
    <property type="entry name" value="WD40"/>
    <property type="match status" value="2"/>
</dbReference>